<feature type="domain" description="Cytidyltransferase-like" evidence="1">
    <location>
        <begin position="25"/>
        <end position="112"/>
    </location>
</feature>
<organism evidence="2">
    <name type="scientific">marine sediment metagenome</name>
    <dbReference type="NCBI Taxonomy" id="412755"/>
    <lineage>
        <taxon>unclassified sequences</taxon>
        <taxon>metagenomes</taxon>
        <taxon>ecological metagenomes</taxon>
    </lineage>
</organism>
<reference evidence="2" key="1">
    <citation type="journal article" date="2015" name="Nature">
        <title>Complex archaea that bridge the gap between prokaryotes and eukaryotes.</title>
        <authorList>
            <person name="Spang A."/>
            <person name="Saw J.H."/>
            <person name="Jorgensen S.L."/>
            <person name="Zaremba-Niedzwiedzka K."/>
            <person name="Martijn J."/>
            <person name="Lind A.E."/>
            <person name="van Eijk R."/>
            <person name="Schleper C."/>
            <person name="Guy L."/>
            <person name="Ettema T.J."/>
        </authorList>
    </citation>
    <scope>NUCLEOTIDE SEQUENCE</scope>
</reference>
<dbReference type="AlphaFoldDB" id="A0A0F9GPF1"/>
<dbReference type="EMBL" id="LAZR01017372">
    <property type="protein sequence ID" value="KKM00694.1"/>
    <property type="molecule type" value="Genomic_DNA"/>
</dbReference>
<comment type="caution">
    <text evidence="2">The sequence shown here is derived from an EMBL/GenBank/DDBJ whole genome shotgun (WGS) entry which is preliminary data.</text>
</comment>
<name>A0A0F9GPF1_9ZZZZ</name>
<evidence type="ECO:0000259" key="1">
    <source>
        <dbReference type="Pfam" id="PF01467"/>
    </source>
</evidence>
<evidence type="ECO:0000313" key="2">
    <source>
        <dbReference type="EMBL" id="KKM00694.1"/>
    </source>
</evidence>
<proteinExistence type="predicted"/>
<gene>
    <name evidence="2" type="ORF">LCGC14_1801880</name>
</gene>
<accession>A0A0F9GPF1</accession>
<sequence>MLNLPIFLEVSKSIPDPHGMKPIVIAPGRWNPPHRGHNLVVKKLIALGEKLNAEPVIIVVDSGKYNEKNPLDGQTRTKYLAEMFPCMDMVVAHNPYDAVMLLKSKGMVPVGGVSGSDRNDTYRGMVNRVFQKEMDYAAEVLSRDPDSDDVIGVSGTKVRQAVLEGDFPRFKSMVGLEDRATAVELYEDLRKGLKIVE</sequence>
<dbReference type="Pfam" id="PF01467">
    <property type="entry name" value="CTP_transf_like"/>
    <property type="match status" value="1"/>
</dbReference>
<dbReference type="InterPro" id="IPR014729">
    <property type="entry name" value="Rossmann-like_a/b/a_fold"/>
</dbReference>
<dbReference type="Gene3D" id="3.40.50.620">
    <property type="entry name" value="HUPs"/>
    <property type="match status" value="1"/>
</dbReference>
<dbReference type="SUPFAM" id="SSF52374">
    <property type="entry name" value="Nucleotidylyl transferase"/>
    <property type="match status" value="1"/>
</dbReference>
<protein>
    <recommendedName>
        <fullName evidence="1">Cytidyltransferase-like domain-containing protein</fullName>
    </recommendedName>
</protein>
<dbReference type="InterPro" id="IPR004821">
    <property type="entry name" value="Cyt_trans-like"/>
</dbReference>
<dbReference type="GO" id="GO:0003824">
    <property type="term" value="F:catalytic activity"/>
    <property type="evidence" value="ECO:0007669"/>
    <property type="project" value="InterPro"/>
</dbReference>